<feature type="compositionally biased region" description="Basic and acidic residues" evidence="4">
    <location>
        <begin position="11"/>
        <end position="31"/>
    </location>
</feature>
<organism evidence="6 7">
    <name type="scientific">Nesterenkonia halobia</name>
    <dbReference type="NCBI Taxonomy" id="37922"/>
    <lineage>
        <taxon>Bacteria</taxon>
        <taxon>Bacillati</taxon>
        <taxon>Actinomycetota</taxon>
        <taxon>Actinomycetes</taxon>
        <taxon>Micrococcales</taxon>
        <taxon>Micrococcaceae</taxon>
        <taxon>Nesterenkonia</taxon>
    </lineage>
</organism>
<reference evidence="7" key="1">
    <citation type="journal article" date="2019" name="Int. J. Syst. Evol. Microbiol.">
        <title>The Global Catalogue of Microorganisms (GCM) 10K type strain sequencing project: providing services to taxonomists for standard genome sequencing and annotation.</title>
        <authorList>
            <consortium name="The Broad Institute Genomics Platform"/>
            <consortium name="The Broad Institute Genome Sequencing Center for Infectious Disease"/>
            <person name="Wu L."/>
            <person name="Ma J."/>
        </authorList>
    </citation>
    <scope>NUCLEOTIDE SEQUENCE [LARGE SCALE GENOMIC DNA]</scope>
    <source>
        <strain evidence="7">JCM 11483</strain>
    </source>
</reference>
<keyword evidence="1" id="KW-0285">Flavoprotein</keyword>
<dbReference type="EMBL" id="BAAAYG010000014">
    <property type="protein sequence ID" value="GAA3288007.1"/>
    <property type="molecule type" value="Genomic_DNA"/>
</dbReference>
<dbReference type="SUPFAM" id="SSF51905">
    <property type="entry name" value="FAD/NAD(P)-binding domain"/>
    <property type="match status" value="1"/>
</dbReference>
<feature type="region of interest" description="Disordered" evidence="4">
    <location>
        <begin position="1"/>
        <end position="31"/>
    </location>
</feature>
<evidence type="ECO:0000256" key="3">
    <source>
        <dbReference type="ARBA" id="ARBA00048132"/>
    </source>
</evidence>
<dbReference type="RefSeq" id="WP_344722033.1">
    <property type="nucleotide sequence ID" value="NZ_BAAAYG010000014.1"/>
</dbReference>
<keyword evidence="2" id="KW-0560">Oxidoreductase</keyword>
<feature type="compositionally biased region" description="Polar residues" evidence="4">
    <location>
        <begin position="1"/>
        <end position="10"/>
    </location>
</feature>
<dbReference type="Pfam" id="PF07992">
    <property type="entry name" value="Pyr_redox_2"/>
    <property type="match status" value="1"/>
</dbReference>
<evidence type="ECO:0000256" key="1">
    <source>
        <dbReference type="ARBA" id="ARBA00022630"/>
    </source>
</evidence>
<keyword evidence="7" id="KW-1185">Reference proteome</keyword>
<evidence type="ECO:0000256" key="4">
    <source>
        <dbReference type="SAM" id="MobiDB-lite"/>
    </source>
</evidence>
<gene>
    <name evidence="6" type="ORF">GCM10020260_25660</name>
</gene>
<dbReference type="InterPro" id="IPR036188">
    <property type="entry name" value="FAD/NAD-bd_sf"/>
</dbReference>
<evidence type="ECO:0000313" key="6">
    <source>
        <dbReference type="EMBL" id="GAA3288007.1"/>
    </source>
</evidence>
<dbReference type="Proteomes" id="UP001501736">
    <property type="component" value="Unassembled WGS sequence"/>
</dbReference>
<sequence>MNSAAHVSSTSDHHDQPDQPDQPDHPGRPDLHDVIVVGGGAAGLSAALALGRARRDTLVLDLGAPRNRFAAGMHTVLGHEGLAPAELLRRGRAEAAGYGVSFAAVGAAEVAEERDESLGTAAPPRLRVTDTAGVVRRARAVVVATGVTDRLPEIPGLAEHWGTAVLHCPYCHGWEVGDARLGVLAAGPMSLHQAELIRQWSDRLTFFSAAAEPLEQRTRERLAARDVIVEPAPVVEVVGDGERLHRVQLADGRQVAVDALFTAGELIPHDDFLDGLDLERADTPAGRFLAVDQGGRTSHERIFAAGNIAQPMGTIPAAMSTGTLAGAMASMTLVTEDFDLAERAGRDLGRQAGREPA</sequence>
<evidence type="ECO:0000256" key="2">
    <source>
        <dbReference type="ARBA" id="ARBA00023002"/>
    </source>
</evidence>
<comment type="caution">
    <text evidence="6">The sequence shown here is derived from an EMBL/GenBank/DDBJ whole genome shotgun (WGS) entry which is preliminary data.</text>
</comment>
<dbReference type="PANTHER" id="PTHR48105">
    <property type="entry name" value="THIOREDOXIN REDUCTASE 1-RELATED-RELATED"/>
    <property type="match status" value="1"/>
</dbReference>
<protein>
    <submittedName>
        <fullName evidence="6">NAD(P)/FAD-dependent oxidoreductase</fullName>
    </submittedName>
</protein>
<proteinExistence type="predicted"/>
<dbReference type="PRINTS" id="PR00469">
    <property type="entry name" value="PNDRDTASEII"/>
</dbReference>
<evidence type="ECO:0000313" key="7">
    <source>
        <dbReference type="Proteomes" id="UP001501736"/>
    </source>
</evidence>
<dbReference type="InterPro" id="IPR050097">
    <property type="entry name" value="Ferredoxin-NADP_redctase_2"/>
</dbReference>
<evidence type="ECO:0000259" key="5">
    <source>
        <dbReference type="Pfam" id="PF07992"/>
    </source>
</evidence>
<dbReference type="PRINTS" id="PR00368">
    <property type="entry name" value="FADPNR"/>
</dbReference>
<dbReference type="Gene3D" id="3.50.50.60">
    <property type="entry name" value="FAD/NAD(P)-binding domain"/>
    <property type="match status" value="2"/>
</dbReference>
<feature type="domain" description="FAD/NAD(P)-binding" evidence="5">
    <location>
        <begin position="32"/>
        <end position="322"/>
    </location>
</feature>
<accession>A0ABP6RH05</accession>
<name>A0ABP6RH05_9MICC</name>
<comment type="catalytic activity">
    <reaction evidence="3">
        <text>[thioredoxin]-dithiol + NADP(+) = [thioredoxin]-disulfide + NADPH + H(+)</text>
        <dbReference type="Rhea" id="RHEA:20345"/>
        <dbReference type="Rhea" id="RHEA-COMP:10698"/>
        <dbReference type="Rhea" id="RHEA-COMP:10700"/>
        <dbReference type="ChEBI" id="CHEBI:15378"/>
        <dbReference type="ChEBI" id="CHEBI:29950"/>
        <dbReference type="ChEBI" id="CHEBI:50058"/>
        <dbReference type="ChEBI" id="CHEBI:57783"/>
        <dbReference type="ChEBI" id="CHEBI:58349"/>
        <dbReference type="EC" id="1.8.1.9"/>
    </reaction>
</comment>
<dbReference type="InterPro" id="IPR023753">
    <property type="entry name" value="FAD/NAD-binding_dom"/>
</dbReference>